<sequence length="323" mass="35292">MSPASYATHNCSPCFSAEEQGEWVWVPMKVSAAPYESSTTTTINAQSAQHTYASANLLDTSAATPTSFPPQTASDYSHMTMDADGHNYYVYYPPAPFPNSQERDATPEWLAGGSNEQAIDFDIHLALTLQACLGEQCALAVAPSSSLEPTQEFASPYDITSPSGAFVGDAGQLFSRPTPDSNSPSTTIATPQTTAGGTPCSTPTTPQLLFCSDPLCFETFTKTGDLKYVPACPLHSHPGGTTLTDLPAARKHERKHKQPFRCGLCDKGHLDKRALDRHLWSRHKEYAKRTGAKSERMRCRKCDYQSRADNVRRHERSQHGLGQ</sequence>
<comment type="caution">
    <text evidence="2">The sequence shown here is derived from an EMBL/GenBank/DDBJ whole genome shotgun (WGS) entry which is preliminary data.</text>
</comment>
<dbReference type="Gene3D" id="3.30.160.60">
    <property type="entry name" value="Classic Zinc Finger"/>
    <property type="match status" value="1"/>
</dbReference>
<evidence type="ECO:0008006" key="4">
    <source>
        <dbReference type="Google" id="ProtNLM"/>
    </source>
</evidence>
<dbReference type="Proteomes" id="UP001275084">
    <property type="component" value="Unassembled WGS sequence"/>
</dbReference>
<organism evidence="2 3">
    <name type="scientific">Lasiosphaeria hispida</name>
    <dbReference type="NCBI Taxonomy" id="260671"/>
    <lineage>
        <taxon>Eukaryota</taxon>
        <taxon>Fungi</taxon>
        <taxon>Dikarya</taxon>
        <taxon>Ascomycota</taxon>
        <taxon>Pezizomycotina</taxon>
        <taxon>Sordariomycetes</taxon>
        <taxon>Sordariomycetidae</taxon>
        <taxon>Sordariales</taxon>
        <taxon>Lasiosphaeriaceae</taxon>
        <taxon>Lasiosphaeria</taxon>
    </lineage>
</organism>
<name>A0AAJ0MCL5_9PEZI</name>
<feature type="compositionally biased region" description="Polar residues" evidence="1">
    <location>
        <begin position="178"/>
        <end position="200"/>
    </location>
</feature>
<feature type="region of interest" description="Disordered" evidence="1">
    <location>
        <begin position="175"/>
        <end position="200"/>
    </location>
</feature>
<dbReference type="AlphaFoldDB" id="A0AAJ0MCL5"/>
<reference evidence="2" key="1">
    <citation type="journal article" date="2023" name="Mol. Phylogenet. Evol.">
        <title>Genome-scale phylogeny and comparative genomics of the fungal order Sordariales.</title>
        <authorList>
            <person name="Hensen N."/>
            <person name="Bonometti L."/>
            <person name="Westerberg I."/>
            <person name="Brannstrom I.O."/>
            <person name="Guillou S."/>
            <person name="Cros-Aarteil S."/>
            <person name="Calhoun S."/>
            <person name="Haridas S."/>
            <person name="Kuo A."/>
            <person name="Mondo S."/>
            <person name="Pangilinan J."/>
            <person name="Riley R."/>
            <person name="LaButti K."/>
            <person name="Andreopoulos B."/>
            <person name="Lipzen A."/>
            <person name="Chen C."/>
            <person name="Yan M."/>
            <person name="Daum C."/>
            <person name="Ng V."/>
            <person name="Clum A."/>
            <person name="Steindorff A."/>
            <person name="Ohm R.A."/>
            <person name="Martin F."/>
            <person name="Silar P."/>
            <person name="Natvig D.O."/>
            <person name="Lalanne C."/>
            <person name="Gautier V."/>
            <person name="Ament-Velasquez S.L."/>
            <person name="Kruys A."/>
            <person name="Hutchinson M.I."/>
            <person name="Powell A.J."/>
            <person name="Barry K."/>
            <person name="Miller A.N."/>
            <person name="Grigoriev I.V."/>
            <person name="Debuchy R."/>
            <person name="Gladieux P."/>
            <person name="Hiltunen Thoren M."/>
            <person name="Johannesson H."/>
        </authorList>
    </citation>
    <scope>NUCLEOTIDE SEQUENCE</scope>
    <source>
        <strain evidence="2">CBS 955.72</strain>
    </source>
</reference>
<keyword evidence="3" id="KW-1185">Reference proteome</keyword>
<accession>A0AAJ0MCL5</accession>
<evidence type="ECO:0000256" key="1">
    <source>
        <dbReference type="SAM" id="MobiDB-lite"/>
    </source>
</evidence>
<evidence type="ECO:0000313" key="2">
    <source>
        <dbReference type="EMBL" id="KAK3349732.1"/>
    </source>
</evidence>
<dbReference type="EMBL" id="JAUIQD010000005">
    <property type="protein sequence ID" value="KAK3349732.1"/>
    <property type="molecule type" value="Genomic_DNA"/>
</dbReference>
<proteinExistence type="predicted"/>
<protein>
    <recommendedName>
        <fullName evidence="4">C2H2-type domain-containing protein</fullName>
    </recommendedName>
</protein>
<gene>
    <name evidence="2" type="ORF">B0T25DRAFT_570336</name>
</gene>
<evidence type="ECO:0000313" key="3">
    <source>
        <dbReference type="Proteomes" id="UP001275084"/>
    </source>
</evidence>
<reference evidence="2" key="2">
    <citation type="submission" date="2023-06" db="EMBL/GenBank/DDBJ databases">
        <authorList>
            <consortium name="Lawrence Berkeley National Laboratory"/>
            <person name="Haridas S."/>
            <person name="Hensen N."/>
            <person name="Bonometti L."/>
            <person name="Westerberg I."/>
            <person name="Brannstrom I.O."/>
            <person name="Guillou S."/>
            <person name="Cros-Aarteil S."/>
            <person name="Calhoun S."/>
            <person name="Kuo A."/>
            <person name="Mondo S."/>
            <person name="Pangilinan J."/>
            <person name="Riley R."/>
            <person name="Labutti K."/>
            <person name="Andreopoulos B."/>
            <person name="Lipzen A."/>
            <person name="Chen C."/>
            <person name="Yanf M."/>
            <person name="Daum C."/>
            <person name="Ng V."/>
            <person name="Clum A."/>
            <person name="Steindorff A."/>
            <person name="Ohm R."/>
            <person name="Martin F."/>
            <person name="Silar P."/>
            <person name="Natvig D."/>
            <person name="Lalanne C."/>
            <person name="Gautier V."/>
            <person name="Ament-Velasquez S.L."/>
            <person name="Kruys A."/>
            <person name="Hutchinson M.I."/>
            <person name="Powell A.J."/>
            <person name="Barry K."/>
            <person name="Miller A.N."/>
            <person name="Grigoriev I.V."/>
            <person name="Debuchy R."/>
            <person name="Gladieux P."/>
            <person name="Thoren M.H."/>
            <person name="Johannesson H."/>
        </authorList>
    </citation>
    <scope>NUCLEOTIDE SEQUENCE</scope>
    <source>
        <strain evidence="2">CBS 955.72</strain>
    </source>
</reference>